<organism evidence="2">
    <name type="scientific">Siphoviridae sp. ctoOf8</name>
    <dbReference type="NCBI Taxonomy" id="2825668"/>
    <lineage>
        <taxon>Viruses</taxon>
        <taxon>Duplodnaviria</taxon>
        <taxon>Heunggongvirae</taxon>
        <taxon>Uroviricota</taxon>
        <taxon>Caudoviricetes</taxon>
    </lineage>
</organism>
<protein>
    <submittedName>
        <fullName evidence="2">Uncharacterized protein</fullName>
    </submittedName>
</protein>
<evidence type="ECO:0000256" key="1">
    <source>
        <dbReference type="SAM" id="MobiDB-lite"/>
    </source>
</evidence>
<name>A0A8S5QG66_9CAUD</name>
<sequence>MSSLVFILESVKRDINVSINQIVQASGMPGYLLEGIIEGVLADVRAQKNAELQLELQNVTKELEELKGKEGAEKDAEGSSGNEEKETLEIPEKAGE</sequence>
<evidence type="ECO:0000313" key="2">
    <source>
        <dbReference type="EMBL" id="DAE17801.1"/>
    </source>
</evidence>
<reference evidence="2" key="1">
    <citation type="journal article" date="2021" name="Proc. Natl. Acad. Sci. U.S.A.">
        <title>A Catalog of Tens of Thousands of Viruses from Human Metagenomes Reveals Hidden Associations with Chronic Diseases.</title>
        <authorList>
            <person name="Tisza M.J."/>
            <person name="Buck C.B."/>
        </authorList>
    </citation>
    <scope>NUCLEOTIDE SEQUENCE</scope>
    <source>
        <strain evidence="2">CtoOf8</strain>
    </source>
</reference>
<accession>A0A8S5QG66</accession>
<feature type="region of interest" description="Disordered" evidence="1">
    <location>
        <begin position="65"/>
        <end position="96"/>
    </location>
</feature>
<proteinExistence type="predicted"/>
<dbReference type="EMBL" id="BK015646">
    <property type="protein sequence ID" value="DAE17801.1"/>
    <property type="molecule type" value="Genomic_DNA"/>
</dbReference>